<accession>A0ACB9JRW7</accession>
<evidence type="ECO:0000313" key="2">
    <source>
        <dbReference type="Proteomes" id="UP001056120"/>
    </source>
</evidence>
<gene>
    <name evidence="1" type="ORF">L1987_10243</name>
</gene>
<comment type="caution">
    <text evidence="1">The sequence shown here is derived from an EMBL/GenBank/DDBJ whole genome shotgun (WGS) entry which is preliminary data.</text>
</comment>
<keyword evidence="2" id="KW-1185">Reference proteome</keyword>
<dbReference type="Proteomes" id="UP001056120">
    <property type="component" value="Linkage Group LG03"/>
</dbReference>
<organism evidence="1 2">
    <name type="scientific">Smallanthus sonchifolius</name>
    <dbReference type="NCBI Taxonomy" id="185202"/>
    <lineage>
        <taxon>Eukaryota</taxon>
        <taxon>Viridiplantae</taxon>
        <taxon>Streptophyta</taxon>
        <taxon>Embryophyta</taxon>
        <taxon>Tracheophyta</taxon>
        <taxon>Spermatophyta</taxon>
        <taxon>Magnoliopsida</taxon>
        <taxon>eudicotyledons</taxon>
        <taxon>Gunneridae</taxon>
        <taxon>Pentapetalae</taxon>
        <taxon>asterids</taxon>
        <taxon>campanulids</taxon>
        <taxon>Asterales</taxon>
        <taxon>Asteraceae</taxon>
        <taxon>Asteroideae</taxon>
        <taxon>Heliantheae alliance</taxon>
        <taxon>Millerieae</taxon>
        <taxon>Smallanthus</taxon>
    </lineage>
</organism>
<reference evidence="2" key="1">
    <citation type="journal article" date="2022" name="Mol. Ecol. Resour.">
        <title>The genomes of chicory, endive, great burdock and yacon provide insights into Asteraceae palaeo-polyploidization history and plant inulin production.</title>
        <authorList>
            <person name="Fan W."/>
            <person name="Wang S."/>
            <person name="Wang H."/>
            <person name="Wang A."/>
            <person name="Jiang F."/>
            <person name="Liu H."/>
            <person name="Zhao H."/>
            <person name="Xu D."/>
            <person name="Zhang Y."/>
        </authorList>
    </citation>
    <scope>NUCLEOTIDE SEQUENCE [LARGE SCALE GENOMIC DNA]</scope>
    <source>
        <strain evidence="2">cv. Yunnan</strain>
    </source>
</reference>
<protein>
    <submittedName>
        <fullName evidence="1">Uncharacterized protein</fullName>
    </submittedName>
</protein>
<reference evidence="1 2" key="2">
    <citation type="journal article" date="2022" name="Mol. Ecol. Resour.">
        <title>The genomes of chicory, endive, great burdock and yacon provide insights into Asteraceae paleo-polyploidization history and plant inulin production.</title>
        <authorList>
            <person name="Fan W."/>
            <person name="Wang S."/>
            <person name="Wang H."/>
            <person name="Wang A."/>
            <person name="Jiang F."/>
            <person name="Liu H."/>
            <person name="Zhao H."/>
            <person name="Xu D."/>
            <person name="Zhang Y."/>
        </authorList>
    </citation>
    <scope>NUCLEOTIDE SEQUENCE [LARGE SCALE GENOMIC DNA]</scope>
    <source>
        <strain evidence="2">cv. Yunnan</strain>
        <tissue evidence="1">Leaves</tissue>
    </source>
</reference>
<name>A0ACB9JRW7_9ASTR</name>
<sequence length="150" mass="16918">MFFDSCNQIAILKFMQSVIVVVILAINRPPAPIYRYESYGRYYCTAALDPQISLLETLFSCSFEHRTLDFVVALYAFGIMVIMLRREANEVAGEIYGYKNAPPGTNALVDLLLMQMDICSHIGFPVNDVNSLHSFCTDTLQPSYGFMGDF</sequence>
<proteinExistence type="predicted"/>
<dbReference type="EMBL" id="CM042020">
    <property type="protein sequence ID" value="KAI3822648.1"/>
    <property type="molecule type" value="Genomic_DNA"/>
</dbReference>
<evidence type="ECO:0000313" key="1">
    <source>
        <dbReference type="EMBL" id="KAI3822648.1"/>
    </source>
</evidence>